<dbReference type="AlphaFoldDB" id="A0AAN4ZCT2"/>
<keyword evidence="2" id="KW-1185">Reference proteome</keyword>
<comment type="caution">
    <text evidence="1">The sequence shown here is derived from an EMBL/GenBank/DDBJ whole genome shotgun (WGS) entry which is preliminary data.</text>
</comment>
<dbReference type="EMBL" id="BTRK01000002">
    <property type="protein sequence ID" value="GMR36731.1"/>
    <property type="molecule type" value="Genomic_DNA"/>
</dbReference>
<dbReference type="Proteomes" id="UP001328107">
    <property type="component" value="Unassembled WGS sequence"/>
</dbReference>
<feature type="non-terminal residue" evidence="1">
    <location>
        <position position="129"/>
    </location>
</feature>
<reference evidence="2" key="1">
    <citation type="submission" date="2022-10" db="EMBL/GenBank/DDBJ databases">
        <title>Genome assembly of Pristionchus species.</title>
        <authorList>
            <person name="Yoshida K."/>
            <person name="Sommer R.J."/>
        </authorList>
    </citation>
    <scope>NUCLEOTIDE SEQUENCE [LARGE SCALE GENOMIC DNA]</scope>
    <source>
        <strain evidence="2">RS5460</strain>
    </source>
</reference>
<proteinExistence type="predicted"/>
<evidence type="ECO:0000313" key="1">
    <source>
        <dbReference type="EMBL" id="GMR36731.1"/>
    </source>
</evidence>
<gene>
    <name evidence="1" type="ORF">PMAYCL1PPCAC_06926</name>
</gene>
<sequence>MFMSKEGGGGGGSRGRIIGVIGIEKDGHEEFEDENDECNCDGIEDDEEVEFTTLESMNEFLLVEWIGMECCICHVLCNLLMSLLLPRFLDGHQGRSSLYHCLLCLSTGRSSILAVRHQFDRFHTPSQHS</sequence>
<accession>A0AAN4ZCT2</accession>
<organism evidence="1 2">
    <name type="scientific">Pristionchus mayeri</name>
    <dbReference type="NCBI Taxonomy" id="1317129"/>
    <lineage>
        <taxon>Eukaryota</taxon>
        <taxon>Metazoa</taxon>
        <taxon>Ecdysozoa</taxon>
        <taxon>Nematoda</taxon>
        <taxon>Chromadorea</taxon>
        <taxon>Rhabditida</taxon>
        <taxon>Rhabditina</taxon>
        <taxon>Diplogasteromorpha</taxon>
        <taxon>Diplogasteroidea</taxon>
        <taxon>Neodiplogasteridae</taxon>
        <taxon>Pristionchus</taxon>
    </lineage>
</organism>
<evidence type="ECO:0000313" key="2">
    <source>
        <dbReference type="Proteomes" id="UP001328107"/>
    </source>
</evidence>
<name>A0AAN4ZCT2_9BILA</name>
<protein>
    <submittedName>
        <fullName evidence="1">Uncharacterized protein</fullName>
    </submittedName>
</protein>